<comment type="caution">
    <text evidence="3">The sequence shown here is derived from an EMBL/GenBank/DDBJ whole genome shotgun (WGS) entry which is preliminary data.</text>
</comment>
<gene>
    <name evidence="2" type="ORF">JYZ213_LOCUS44694</name>
    <name evidence="3" type="ORF">OXD698_LOCUS39156</name>
</gene>
<dbReference type="EMBL" id="CAJOAZ010007794">
    <property type="protein sequence ID" value="CAF4170818.1"/>
    <property type="molecule type" value="Genomic_DNA"/>
</dbReference>
<evidence type="ECO:0000313" key="3">
    <source>
        <dbReference type="EMBL" id="CAF4170818.1"/>
    </source>
</evidence>
<sequence length="122" mass="13914">MSDKRVMDSNSIDDNSDDNDEISEDPECDISSKNTRCSATNTKEISVALALFRHRHKLSKSYINDLCNLLRYFGIPNIPVDFRSIEKNLMENHENTLQAKSYTVCSTCNTKGVDLFKCENIK</sequence>
<dbReference type="EMBL" id="CAJNOG010002999">
    <property type="protein sequence ID" value="CAF1523262.1"/>
    <property type="molecule type" value="Genomic_DNA"/>
</dbReference>
<proteinExistence type="predicted"/>
<evidence type="ECO:0000313" key="4">
    <source>
        <dbReference type="Proteomes" id="UP000663844"/>
    </source>
</evidence>
<dbReference type="Proteomes" id="UP000663844">
    <property type="component" value="Unassembled WGS sequence"/>
</dbReference>
<protein>
    <submittedName>
        <fullName evidence="3">Uncharacterized protein</fullName>
    </submittedName>
</protein>
<dbReference type="AlphaFoldDB" id="A0A820A333"/>
<evidence type="ECO:0000256" key="1">
    <source>
        <dbReference type="SAM" id="MobiDB-lite"/>
    </source>
</evidence>
<accession>A0A820A333</accession>
<feature type="non-terminal residue" evidence="3">
    <location>
        <position position="122"/>
    </location>
</feature>
<evidence type="ECO:0000313" key="2">
    <source>
        <dbReference type="EMBL" id="CAF1523262.1"/>
    </source>
</evidence>
<feature type="compositionally biased region" description="Acidic residues" evidence="1">
    <location>
        <begin position="14"/>
        <end position="28"/>
    </location>
</feature>
<name>A0A820A333_9BILA</name>
<reference evidence="3" key="1">
    <citation type="submission" date="2021-02" db="EMBL/GenBank/DDBJ databases">
        <authorList>
            <person name="Nowell W R."/>
        </authorList>
    </citation>
    <scope>NUCLEOTIDE SEQUENCE</scope>
</reference>
<dbReference type="Proteomes" id="UP000663845">
    <property type="component" value="Unassembled WGS sequence"/>
</dbReference>
<organism evidence="3 4">
    <name type="scientific">Adineta steineri</name>
    <dbReference type="NCBI Taxonomy" id="433720"/>
    <lineage>
        <taxon>Eukaryota</taxon>
        <taxon>Metazoa</taxon>
        <taxon>Spiralia</taxon>
        <taxon>Gnathifera</taxon>
        <taxon>Rotifera</taxon>
        <taxon>Eurotatoria</taxon>
        <taxon>Bdelloidea</taxon>
        <taxon>Adinetida</taxon>
        <taxon>Adinetidae</taxon>
        <taxon>Adineta</taxon>
    </lineage>
</organism>
<feature type="region of interest" description="Disordered" evidence="1">
    <location>
        <begin position="1"/>
        <end position="34"/>
    </location>
</feature>